<gene>
    <name evidence="10" type="ORF">A3Q56_07257</name>
</gene>
<evidence type="ECO:0000256" key="6">
    <source>
        <dbReference type="ARBA" id="ARBA00023069"/>
    </source>
</evidence>
<comment type="subunit">
    <text evidence="9">Microtubule inner protein component of sperm flagellar doublet microtubules.</text>
</comment>
<evidence type="ECO:0000256" key="9">
    <source>
        <dbReference type="ARBA" id="ARBA00046435"/>
    </source>
</evidence>
<accession>A0A177ASR3</accession>
<dbReference type="PANTHER" id="PTHR14517:SF6">
    <property type="entry name" value="RE41410P"/>
    <property type="match status" value="1"/>
</dbReference>
<keyword evidence="3" id="KW-0963">Cytoplasm</keyword>
<evidence type="ECO:0000256" key="2">
    <source>
        <dbReference type="ARBA" id="ARBA00006875"/>
    </source>
</evidence>
<evidence type="ECO:0000256" key="1">
    <source>
        <dbReference type="ARBA" id="ARBA00004611"/>
    </source>
</evidence>
<dbReference type="Proteomes" id="UP000078046">
    <property type="component" value="Unassembled WGS sequence"/>
</dbReference>
<organism evidence="10 11">
    <name type="scientific">Intoshia linei</name>
    <dbReference type="NCBI Taxonomy" id="1819745"/>
    <lineage>
        <taxon>Eukaryota</taxon>
        <taxon>Metazoa</taxon>
        <taxon>Spiralia</taxon>
        <taxon>Lophotrochozoa</taxon>
        <taxon>Mesozoa</taxon>
        <taxon>Orthonectida</taxon>
        <taxon>Rhopaluridae</taxon>
        <taxon>Intoshia</taxon>
    </lineage>
</organism>
<evidence type="ECO:0000313" key="11">
    <source>
        <dbReference type="Proteomes" id="UP000078046"/>
    </source>
</evidence>
<evidence type="ECO:0000256" key="3">
    <source>
        <dbReference type="ARBA" id="ARBA00022490"/>
    </source>
</evidence>
<name>A0A177ASR3_9BILA</name>
<keyword evidence="8" id="KW-0966">Cell projection</keyword>
<comment type="caution">
    <text evidence="10">The sequence shown here is derived from an EMBL/GenBank/DDBJ whole genome shotgun (WGS) entry which is preliminary data.</text>
</comment>
<evidence type="ECO:0000256" key="8">
    <source>
        <dbReference type="ARBA" id="ARBA00023273"/>
    </source>
</evidence>
<dbReference type="PANTHER" id="PTHR14517">
    <property type="entry name" value="RIB43A-RELATED"/>
    <property type="match status" value="1"/>
</dbReference>
<sequence length="141" mass="17216">MNLMEQTNARNSNFLNENRLTSKSYLKANSVIPYNWKGMDENELSKIRKFQLLQIEQNKEKREYKNRENEKCCDKIKYYDRANVLTNREENRIKKNLNVLLVQENERLAKLKKCEQEYINNELYKNEVTQEYYDQFNTVTR</sequence>
<keyword evidence="11" id="KW-1185">Reference proteome</keyword>
<keyword evidence="4" id="KW-0282">Flagellum</keyword>
<dbReference type="Pfam" id="PF05914">
    <property type="entry name" value="RIB43A"/>
    <property type="match status" value="1"/>
</dbReference>
<evidence type="ECO:0000313" key="10">
    <source>
        <dbReference type="EMBL" id="OAF65029.1"/>
    </source>
</evidence>
<keyword evidence="6" id="KW-0969">Cilium</keyword>
<proteinExistence type="inferred from homology"/>
<dbReference type="AlphaFoldDB" id="A0A177ASR3"/>
<dbReference type="EMBL" id="LWCA01001482">
    <property type="protein sequence ID" value="OAF65029.1"/>
    <property type="molecule type" value="Genomic_DNA"/>
</dbReference>
<dbReference type="OrthoDB" id="429119at2759"/>
<dbReference type="InterPro" id="IPR008805">
    <property type="entry name" value="RIB43A"/>
</dbReference>
<keyword evidence="7" id="KW-0206">Cytoskeleton</keyword>
<reference evidence="10 11" key="1">
    <citation type="submission" date="2016-04" db="EMBL/GenBank/DDBJ databases">
        <title>The genome of Intoshia linei affirms orthonectids as highly simplified spiralians.</title>
        <authorList>
            <person name="Mikhailov K.V."/>
            <person name="Slusarev G.S."/>
            <person name="Nikitin M.A."/>
            <person name="Logacheva M.D."/>
            <person name="Penin A."/>
            <person name="Aleoshin V."/>
            <person name="Panchin Y.V."/>
        </authorList>
    </citation>
    <scope>NUCLEOTIDE SEQUENCE [LARGE SCALE GENOMIC DNA]</scope>
    <source>
        <strain evidence="10">Intl2013</strain>
        <tissue evidence="10">Whole animal</tissue>
    </source>
</reference>
<evidence type="ECO:0000256" key="5">
    <source>
        <dbReference type="ARBA" id="ARBA00023054"/>
    </source>
</evidence>
<comment type="similarity">
    <text evidence="2">Belongs to the RIB43A family.</text>
</comment>
<evidence type="ECO:0000256" key="4">
    <source>
        <dbReference type="ARBA" id="ARBA00022846"/>
    </source>
</evidence>
<keyword evidence="5" id="KW-0175">Coiled coil</keyword>
<protein>
    <submittedName>
        <fullName evidence="10">Uncharacterized protein</fullName>
    </submittedName>
</protein>
<comment type="subcellular location">
    <subcellularLocation>
        <location evidence="1">Cytoplasm</location>
        <location evidence="1">Cytoskeleton</location>
        <location evidence="1">Flagellum axoneme</location>
    </subcellularLocation>
</comment>
<evidence type="ECO:0000256" key="7">
    <source>
        <dbReference type="ARBA" id="ARBA00023212"/>
    </source>
</evidence>